<dbReference type="AlphaFoldDB" id="A0A9N8DUJ2"/>
<feature type="region of interest" description="Disordered" evidence="1">
    <location>
        <begin position="1"/>
        <end position="68"/>
    </location>
</feature>
<organism evidence="2 3">
    <name type="scientific">Seminavis robusta</name>
    <dbReference type="NCBI Taxonomy" id="568900"/>
    <lineage>
        <taxon>Eukaryota</taxon>
        <taxon>Sar</taxon>
        <taxon>Stramenopiles</taxon>
        <taxon>Ochrophyta</taxon>
        <taxon>Bacillariophyta</taxon>
        <taxon>Bacillariophyceae</taxon>
        <taxon>Bacillariophycidae</taxon>
        <taxon>Naviculales</taxon>
        <taxon>Naviculaceae</taxon>
        <taxon>Seminavis</taxon>
    </lineage>
</organism>
<accession>A0A9N8DUJ2</accession>
<feature type="compositionally biased region" description="Polar residues" evidence="1">
    <location>
        <begin position="15"/>
        <end position="29"/>
    </location>
</feature>
<feature type="compositionally biased region" description="Polar residues" evidence="1">
    <location>
        <begin position="263"/>
        <end position="275"/>
    </location>
</feature>
<feature type="region of interest" description="Disordered" evidence="1">
    <location>
        <begin position="216"/>
        <end position="286"/>
    </location>
</feature>
<name>A0A9N8DUJ2_9STRA</name>
<evidence type="ECO:0000256" key="1">
    <source>
        <dbReference type="SAM" id="MobiDB-lite"/>
    </source>
</evidence>
<evidence type="ECO:0000313" key="2">
    <source>
        <dbReference type="EMBL" id="CAB9508941.1"/>
    </source>
</evidence>
<comment type="caution">
    <text evidence="2">The sequence shown here is derived from an EMBL/GenBank/DDBJ whole genome shotgun (WGS) entry which is preliminary data.</text>
</comment>
<dbReference type="Proteomes" id="UP001153069">
    <property type="component" value="Unassembled WGS sequence"/>
</dbReference>
<protein>
    <submittedName>
        <fullName evidence="2">Uncharacterized protein</fullName>
    </submittedName>
</protein>
<sequence>MVSFRAPAPPSSSSDTHAANKNAPSQVSYQREPMSPSVGARPTCPHDTSPSRPTEKPKNTPPKQGSYSEAISYPVEYMRRPPKANAKVRFFGSVSVKEIPSYRSYDDESRKKMWSSHKEIELNAARNKREFAADKRDWKKCREEDEMLILEGKLVHPETYVWLQRHQQKQVVRRLRAAKKREDLARAGTIDSEAGVVSRVTGRILMKRPFKAALARKQRPATATIVPSEARSEHPLQDSSNLAVTGAKKERQRRAVLTPSAPPSNKGSDQGSRSKNVPVAKTRRNTKFVVRRRATLFRLPTRTARKELAARSGHGIVCQAS</sequence>
<reference evidence="2" key="1">
    <citation type="submission" date="2020-06" db="EMBL/GenBank/DDBJ databases">
        <authorList>
            <consortium name="Plant Systems Biology data submission"/>
        </authorList>
    </citation>
    <scope>NUCLEOTIDE SEQUENCE</scope>
    <source>
        <strain evidence="2">D6</strain>
    </source>
</reference>
<keyword evidence="3" id="KW-1185">Reference proteome</keyword>
<evidence type="ECO:0000313" key="3">
    <source>
        <dbReference type="Proteomes" id="UP001153069"/>
    </source>
</evidence>
<proteinExistence type="predicted"/>
<dbReference type="EMBL" id="CAICTM010000367">
    <property type="protein sequence ID" value="CAB9508941.1"/>
    <property type="molecule type" value="Genomic_DNA"/>
</dbReference>
<gene>
    <name evidence="2" type="ORF">SEMRO_368_G127880.1</name>
</gene>